<reference evidence="3" key="1">
    <citation type="journal article" date="2019" name="Int. J. Syst. Evol. Microbiol.">
        <title>The Global Catalogue of Microorganisms (GCM) 10K type strain sequencing project: providing services to taxonomists for standard genome sequencing and annotation.</title>
        <authorList>
            <consortium name="The Broad Institute Genomics Platform"/>
            <consortium name="The Broad Institute Genome Sequencing Center for Infectious Disease"/>
            <person name="Wu L."/>
            <person name="Ma J."/>
        </authorList>
    </citation>
    <scope>NUCLEOTIDE SEQUENCE [LARGE SCALE GENOMIC DNA]</scope>
    <source>
        <strain evidence="3">CGMCC 1.12942</strain>
    </source>
</reference>
<protein>
    <recommendedName>
        <fullName evidence="4">HK97 gp10 family phage protein</fullName>
    </recommendedName>
</protein>
<dbReference type="EMBL" id="JBHTBW010000087">
    <property type="protein sequence ID" value="MFC7443406.1"/>
    <property type="molecule type" value="Genomic_DNA"/>
</dbReference>
<accession>A0ABW2RRC5</accession>
<organism evidence="2 3">
    <name type="scientific">Laceyella putida</name>
    <dbReference type="NCBI Taxonomy" id="110101"/>
    <lineage>
        <taxon>Bacteria</taxon>
        <taxon>Bacillati</taxon>
        <taxon>Bacillota</taxon>
        <taxon>Bacilli</taxon>
        <taxon>Bacillales</taxon>
        <taxon>Thermoactinomycetaceae</taxon>
        <taxon>Laceyella</taxon>
    </lineage>
</organism>
<dbReference type="Proteomes" id="UP001596500">
    <property type="component" value="Unassembled WGS sequence"/>
</dbReference>
<proteinExistence type="predicted"/>
<dbReference type="RefSeq" id="WP_379867738.1">
    <property type="nucleotide sequence ID" value="NZ_JBHTBW010000087.1"/>
</dbReference>
<keyword evidence="3" id="KW-1185">Reference proteome</keyword>
<feature type="region of interest" description="Disordered" evidence="1">
    <location>
        <begin position="43"/>
        <end position="77"/>
    </location>
</feature>
<evidence type="ECO:0008006" key="4">
    <source>
        <dbReference type="Google" id="ProtNLM"/>
    </source>
</evidence>
<sequence length="129" mass="15226">MARKVRQKFYIRETLDRFESHNKENVQNATTYLVEQIKRNLLRTSNQGGKNPSKPGELPHYGSKDLAKSIRGRTVKGGKTRRGITWTGYVTMGEEYGLILELYRNRSFMVRTMQEEKRAIYQNLTRRKR</sequence>
<evidence type="ECO:0000313" key="2">
    <source>
        <dbReference type="EMBL" id="MFC7443406.1"/>
    </source>
</evidence>
<gene>
    <name evidence="2" type="ORF">ACFQNG_20320</name>
</gene>
<comment type="caution">
    <text evidence="2">The sequence shown here is derived from an EMBL/GenBank/DDBJ whole genome shotgun (WGS) entry which is preliminary data.</text>
</comment>
<evidence type="ECO:0000256" key="1">
    <source>
        <dbReference type="SAM" id="MobiDB-lite"/>
    </source>
</evidence>
<evidence type="ECO:0000313" key="3">
    <source>
        <dbReference type="Proteomes" id="UP001596500"/>
    </source>
</evidence>
<name>A0ABW2RRC5_9BACL</name>